<comment type="similarity">
    <text evidence="2 9">Belongs to the gluconokinase GntK/GntV family.</text>
</comment>
<evidence type="ECO:0000256" key="9">
    <source>
        <dbReference type="RuleBase" id="RU363066"/>
    </source>
</evidence>
<dbReference type="PANTHER" id="PTHR43442:SF3">
    <property type="entry name" value="GLUCONOKINASE-RELATED"/>
    <property type="match status" value="1"/>
</dbReference>
<evidence type="ECO:0000256" key="2">
    <source>
        <dbReference type="ARBA" id="ARBA00008420"/>
    </source>
</evidence>
<evidence type="ECO:0000256" key="3">
    <source>
        <dbReference type="ARBA" id="ARBA00012054"/>
    </source>
</evidence>
<accession>A0ABW3VMT4</accession>
<evidence type="ECO:0000256" key="4">
    <source>
        <dbReference type="ARBA" id="ARBA00022679"/>
    </source>
</evidence>
<comment type="pathway">
    <text evidence="1">Carbohydrate acid metabolism.</text>
</comment>
<dbReference type="EMBL" id="JBHTMB010000215">
    <property type="protein sequence ID" value="MFD1236268.1"/>
    <property type="molecule type" value="Genomic_DNA"/>
</dbReference>
<evidence type="ECO:0000256" key="6">
    <source>
        <dbReference type="ARBA" id="ARBA00022777"/>
    </source>
</evidence>
<evidence type="ECO:0000256" key="8">
    <source>
        <dbReference type="ARBA" id="ARBA00048090"/>
    </source>
</evidence>
<evidence type="ECO:0000313" key="10">
    <source>
        <dbReference type="EMBL" id="MFD1236268.1"/>
    </source>
</evidence>
<dbReference type="RefSeq" id="WP_103383172.1">
    <property type="nucleotide sequence ID" value="NZ_BAABKS010000082.1"/>
</dbReference>
<keyword evidence="6 9" id="KW-0418">Kinase</keyword>
<protein>
    <recommendedName>
        <fullName evidence="3 9">Gluconokinase</fullName>
        <ecNumber evidence="3 9">2.7.1.12</ecNumber>
    </recommendedName>
</protein>
<evidence type="ECO:0000256" key="7">
    <source>
        <dbReference type="ARBA" id="ARBA00022840"/>
    </source>
</evidence>
<dbReference type="Proteomes" id="UP001597182">
    <property type="component" value="Unassembled WGS sequence"/>
</dbReference>
<dbReference type="Pfam" id="PF13671">
    <property type="entry name" value="AAA_33"/>
    <property type="match status" value="1"/>
</dbReference>
<dbReference type="CDD" id="cd02021">
    <property type="entry name" value="GntK"/>
    <property type="match status" value="1"/>
</dbReference>
<dbReference type="EC" id="2.7.1.12" evidence="3 9"/>
<keyword evidence="4 9" id="KW-0808">Transferase</keyword>
<sequence>MNGTPSAPDGAPQVRTTTVVVSGVSGTGKSTVARLLVERTGWDFAEGDDLHPAANRRKMTAGTPLDDADRLPWLRRIAAWVGTCEADGRNAVVTCSALRRSYRDLLRAGHPSVWFVQLTAGPEDLDRRLRTRRGHFMPASLLGSQLTTLEPLTPDEPGAVYPSDGGPLRVAERVLGDLRTRPGR</sequence>
<dbReference type="Gene3D" id="3.40.50.300">
    <property type="entry name" value="P-loop containing nucleotide triphosphate hydrolases"/>
    <property type="match status" value="1"/>
</dbReference>
<dbReference type="SUPFAM" id="SSF52540">
    <property type="entry name" value="P-loop containing nucleoside triphosphate hydrolases"/>
    <property type="match status" value="1"/>
</dbReference>
<keyword evidence="11" id="KW-1185">Reference proteome</keyword>
<evidence type="ECO:0000256" key="5">
    <source>
        <dbReference type="ARBA" id="ARBA00022741"/>
    </source>
</evidence>
<keyword evidence="7 9" id="KW-0067">ATP-binding</keyword>
<name>A0ABW3VMT4_9PSEU</name>
<dbReference type="NCBIfam" id="TIGR01313">
    <property type="entry name" value="therm_gnt_kin"/>
    <property type="match status" value="1"/>
</dbReference>
<reference evidence="11" key="1">
    <citation type="journal article" date="2019" name="Int. J. Syst. Evol. Microbiol.">
        <title>The Global Catalogue of Microorganisms (GCM) 10K type strain sequencing project: providing services to taxonomists for standard genome sequencing and annotation.</title>
        <authorList>
            <consortium name="The Broad Institute Genomics Platform"/>
            <consortium name="The Broad Institute Genome Sequencing Center for Infectious Disease"/>
            <person name="Wu L."/>
            <person name="Ma J."/>
        </authorList>
    </citation>
    <scope>NUCLEOTIDE SEQUENCE [LARGE SCALE GENOMIC DNA]</scope>
    <source>
        <strain evidence="11">CCUG 49018</strain>
    </source>
</reference>
<dbReference type="PANTHER" id="PTHR43442">
    <property type="entry name" value="GLUCONOKINASE-RELATED"/>
    <property type="match status" value="1"/>
</dbReference>
<proteinExistence type="inferred from homology"/>
<comment type="catalytic activity">
    <reaction evidence="8 9">
        <text>D-gluconate + ATP = 6-phospho-D-gluconate + ADP + H(+)</text>
        <dbReference type="Rhea" id="RHEA:19433"/>
        <dbReference type="ChEBI" id="CHEBI:15378"/>
        <dbReference type="ChEBI" id="CHEBI:18391"/>
        <dbReference type="ChEBI" id="CHEBI:30616"/>
        <dbReference type="ChEBI" id="CHEBI:58759"/>
        <dbReference type="ChEBI" id="CHEBI:456216"/>
        <dbReference type="EC" id="2.7.1.12"/>
    </reaction>
</comment>
<gene>
    <name evidence="10" type="ORF">ACFQ34_23500</name>
</gene>
<comment type="caution">
    <text evidence="10">The sequence shown here is derived from an EMBL/GenBank/DDBJ whole genome shotgun (WGS) entry which is preliminary data.</text>
</comment>
<evidence type="ECO:0000256" key="1">
    <source>
        <dbReference type="ARBA" id="ARBA00004761"/>
    </source>
</evidence>
<dbReference type="InterPro" id="IPR006001">
    <property type="entry name" value="Therm_gnt_kin"/>
</dbReference>
<evidence type="ECO:0000313" key="11">
    <source>
        <dbReference type="Proteomes" id="UP001597182"/>
    </source>
</evidence>
<dbReference type="InterPro" id="IPR027417">
    <property type="entry name" value="P-loop_NTPase"/>
</dbReference>
<keyword evidence="5 9" id="KW-0547">Nucleotide-binding</keyword>
<organism evidence="10 11">
    <name type="scientific">Pseudonocardia benzenivorans</name>
    <dbReference type="NCBI Taxonomy" id="228005"/>
    <lineage>
        <taxon>Bacteria</taxon>
        <taxon>Bacillati</taxon>
        <taxon>Actinomycetota</taxon>
        <taxon>Actinomycetes</taxon>
        <taxon>Pseudonocardiales</taxon>
        <taxon>Pseudonocardiaceae</taxon>
        <taxon>Pseudonocardia</taxon>
    </lineage>
</organism>